<sequence>MTRRRLAVGAALALAACSSTASDPIDAASVELSASTLTVVAGADAPLTARVRDAGGRDVGGTVVWTTRDAGIAAVTSSASSTGIVRGVAPGTTQVAANFAGRYAVATVTVTPRPVASVVVQPSTVDLRVGGTAQLRARTLDAAGGELTGRTVTFASNAAAVATVAPDGLVTAVAPGTASITVASEGRTALVAVTVTPIPVASVTVAPSAPSIPLGGTVQLAATTLDSLGRPLAGRAVTWTSSDQAVATVSSGGLATGTGVGTARITATIEGRSASATLTVLPRPVASVTLSLASTTLAEGDTARLAVRLADAQGQPLSGRDVTFASDAPNVARVSATGLVTAVAAGTATLSATSEGVRGTVVVRVTALAVAAVRVSPDTTRLAVGATARLTATPLTAGGAPIAGRTIAWTSGAPGVATVASDGTVTALSGGVAVIFAQTGGVVGQAVVIVQAPTVQRVIVSPGTASTPVGSSVTLVATPVDAAGATITGLPVTWSTSDASVAIVSSSGRVVGLAVGTVTIGAASGGATGTATVTITP</sequence>
<evidence type="ECO:0000256" key="1">
    <source>
        <dbReference type="SAM" id="SignalP"/>
    </source>
</evidence>
<organism evidence="3 4">
    <name type="scientific">Gemmatirosa kalamazoonensis</name>
    <dbReference type="NCBI Taxonomy" id="861299"/>
    <lineage>
        <taxon>Bacteria</taxon>
        <taxon>Pseudomonadati</taxon>
        <taxon>Gemmatimonadota</taxon>
        <taxon>Gemmatimonadia</taxon>
        <taxon>Gemmatimonadales</taxon>
        <taxon>Gemmatimonadaceae</taxon>
        <taxon>Gemmatirosa</taxon>
    </lineage>
</organism>
<evidence type="ECO:0000313" key="3">
    <source>
        <dbReference type="EMBL" id="AHG91642.1"/>
    </source>
</evidence>
<dbReference type="EMBL" id="CP007128">
    <property type="protein sequence ID" value="AHG91642.1"/>
    <property type="molecule type" value="Genomic_DNA"/>
</dbReference>
<dbReference type="AlphaFoldDB" id="W0RME7"/>
<dbReference type="STRING" id="861299.J421_4105"/>
<feature type="domain" description="BIG2" evidence="2">
    <location>
        <begin position="114"/>
        <end position="194"/>
    </location>
</feature>
<dbReference type="Proteomes" id="UP000019151">
    <property type="component" value="Chromosome"/>
</dbReference>
<feature type="domain" description="BIG2" evidence="2">
    <location>
        <begin position="26"/>
        <end position="109"/>
    </location>
</feature>
<dbReference type="SMART" id="SM00635">
    <property type="entry name" value="BID_2"/>
    <property type="match status" value="6"/>
</dbReference>
<feature type="chain" id="PRO_5004794400" evidence="1">
    <location>
        <begin position="22"/>
        <end position="537"/>
    </location>
</feature>
<proteinExistence type="predicted"/>
<reference evidence="3 4" key="1">
    <citation type="journal article" date="2014" name="Genome Announc.">
        <title>Genome Sequence and Methylome of Soil Bacterium Gemmatirosa kalamazoonensis KBS708T, a Member of the Rarely Cultivated Gemmatimonadetes Phylum.</title>
        <authorList>
            <person name="Debruyn J.M."/>
            <person name="Radosevich M."/>
            <person name="Wommack K.E."/>
            <person name="Polson S.W."/>
            <person name="Hauser L.J."/>
            <person name="Fawaz M.N."/>
            <person name="Korlach J."/>
            <person name="Tsai Y.C."/>
        </authorList>
    </citation>
    <scope>NUCLEOTIDE SEQUENCE [LARGE SCALE GENOMIC DNA]</scope>
    <source>
        <strain evidence="3 4">KBS708</strain>
    </source>
</reference>
<dbReference type="PATRIC" id="fig|861299.3.peg.4160"/>
<keyword evidence="1" id="KW-0732">Signal</keyword>
<dbReference type="KEGG" id="gba:J421_4105"/>
<feature type="domain" description="BIG2" evidence="2">
    <location>
        <begin position="199"/>
        <end position="279"/>
    </location>
</feature>
<gene>
    <name evidence="3" type="ORF">J421_4105</name>
</gene>
<accession>W0RME7</accession>
<evidence type="ECO:0000259" key="2">
    <source>
        <dbReference type="SMART" id="SM00635"/>
    </source>
</evidence>
<dbReference type="eggNOG" id="COG5492">
    <property type="taxonomic scope" value="Bacteria"/>
</dbReference>
<protein>
    <submittedName>
        <fullName evidence="3">Ig domain protein group 2 domain protein</fullName>
    </submittedName>
</protein>
<dbReference type="RefSeq" id="WP_025413085.1">
    <property type="nucleotide sequence ID" value="NZ_CP007128.1"/>
</dbReference>
<dbReference type="OrthoDB" id="6192638at2"/>
<dbReference type="InterPro" id="IPR003343">
    <property type="entry name" value="Big_2"/>
</dbReference>
<dbReference type="Gene3D" id="2.60.40.1080">
    <property type="match status" value="6"/>
</dbReference>
<dbReference type="Pfam" id="PF02368">
    <property type="entry name" value="Big_2"/>
    <property type="match status" value="6"/>
</dbReference>
<evidence type="ECO:0000313" key="4">
    <source>
        <dbReference type="Proteomes" id="UP000019151"/>
    </source>
</evidence>
<feature type="signal peptide" evidence="1">
    <location>
        <begin position="1"/>
        <end position="21"/>
    </location>
</feature>
<dbReference type="InParanoid" id="W0RME7"/>
<feature type="domain" description="BIG2" evidence="2">
    <location>
        <begin position="454"/>
        <end position="534"/>
    </location>
</feature>
<feature type="domain" description="BIG2" evidence="2">
    <location>
        <begin position="369"/>
        <end position="449"/>
    </location>
</feature>
<dbReference type="HOGENOM" id="CLU_506942_0_0_0"/>
<dbReference type="PROSITE" id="PS51257">
    <property type="entry name" value="PROKAR_LIPOPROTEIN"/>
    <property type="match status" value="1"/>
</dbReference>
<feature type="domain" description="BIG2" evidence="2">
    <location>
        <begin position="284"/>
        <end position="364"/>
    </location>
</feature>
<keyword evidence="4" id="KW-1185">Reference proteome</keyword>
<name>W0RME7_9BACT</name>
<dbReference type="InterPro" id="IPR008964">
    <property type="entry name" value="Invasin/intimin_cell_adhesion"/>
</dbReference>
<dbReference type="SUPFAM" id="SSF49373">
    <property type="entry name" value="Invasin/intimin cell-adhesion fragments"/>
    <property type="match status" value="6"/>
</dbReference>